<evidence type="ECO:0000313" key="2">
    <source>
        <dbReference type="EMBL" id="QKG91679.1"/>
    </source>
</evidence>
<keyword evidence="3" id="KW-1185">Reference proteome</keyword>
<evidence type="ECO:0000256" key="1">
    <source>
        <dbReference type="SAM" id="Phobius"/>
    </source>
</evidence>
<protein>
    <submittedName>
        <fullName evidence="2">Uncharacterized protein</fullName>
    </submittedName>
</protein>
<feature type="transmembrane region" description="Helical" evidence="1">
    <location>
        <begin position="7"/>
        <end position="29"/>
    </location>
</feature>
<dbReference type="AlphaFoldDB" id="A0A7D4CR37"/>
<proteinExistence type="predicted"/>
<dbReference type="GeneID" id="55593740"/>
<keyword evidence="1" id="KW-1133">Transmembrane helix</keyword>
<keyword evidence="1" id="KW-0472">Membrane</keyword>
<dbReference type="RefSeq" id="WP_173228317.1">
    <property type="nucleotide sequence ID" value="NZ_CP053941.1"/>
</dbReference>
<sequence>MSDQVRELIAMTWIAAPPAAFCLLGSAYYAVTSEVWAAVGGLAALWLVVPLFVLDERRRSVGGEPA</sequence>
<gene>
    <name evidence="2" type="ORF">HPS36_02020</name>
</gene>
<reference evidence="2 3" key="1">
    <citation type="submission" date="2020-05" db="EMBL/GenBank/DDBJ databases">
        <title>Halorubrum RHB-C sp.nov., an extremely halophilic archaeon isolated from solar salt farm.</title>
        <authorList>
            <person name="Ho H."/>
            <person name="Danganan R.E."/>
            <person name="Dedeles G.R."/>
            <person name="Kim S.-G."/>
        </authorList>
    </citation>
    <scope>NUCLEOTIDE SEQUENCE [LARGE SCALE GENOMIC DNA]</scope>
    <source>
        <strain evidence="2 3">RHB-C</strain>
    </source>
</reference>
<keyword evidence="1" id="KW-0812">Transmembrane</keyword>
<dbReference type="Proteomes" id="UP000505020">
    <property type="component" value="Chromosome"/>
</dbReference>
<feature type="transmembrane region" description="Helical" evidence="1">
    <location>
        <begin position="35"/>
        <end position="54"/>
    </location>
</feature>
<name>A0A7D4CR37_9EURY</name>
<dbReference type="KEGG" id="hsai:HPS36_02020"/>
<evidence type="ECO:0000313" key="3">
    <source>
        <dbReference type="Proteomes" id="UP000505020"/>
    </source>
</evidence>
<dbReference type="EMBL" id="CP053941">
    <property type="protein sequence ID" value="QKG91679.1"/>
    <property type="molecule type" value="Genomic_DNA"/>
</dbReference>
<organism evidence="2 3">
    <name type="scientific">Halorubrum salinarum</name>
    <dbReference type="NCBI Taxonomy" id="2739057"/>
    <lineage>
        <taxon>Archaea</taxon>
        <taxon>Methanobacteriati</taxon>
        <taxon>Methanobacteriota</taxon>
        <taxon>Stenosarchaea group</taxon>
        <taxon>Halobacteria</taxon>
        <taxon>Halobacteriales</taxon>
        <taxon>Haloferacaceae</taxon>
        <taxon>Halorubrum</taxon>
    </lineage>
</organism>
<accession>A0A7D4CR37</accession>